<evidence type="ECO:0000313" key="4">
    <source>
        <dbReference type="RefSeq" id="XP_033531703.1"/>
    </source>
</evidence>
<keyword evidence="3" id="KW-1185">Reference proteome</keyword>
<protein>
    <submittedName>
        <fullName evidence="2 4">Uncharacterized protein</fullName>
    </submittedName>
</protein>
<dbReference type="AlphaFoldDB" id="A0A6G1FWJ5"/>
<keyword evidence="1" id="KW-0812">Transmembrane</keyword>
<dbReference type="Proteomes" id="UP000504638">
    <property type="component" value="Unplaced"/>
</dbReference>
<sequence>MSHRVDDRILYLSFRWFKVRWAMEYCFGLFPLHCLYFIYYKHASSVSFAKSLASTLSKSNFAKMVNRKCRLLYMLNGYLVPSSPSTQSNDMCLIICTV</sequence>
<reference evidence="4" key="2">
    <citation type="submission" date="2020-04" db="EMBL/GenBank/DDBJ databases">
        <authorList>
            <consortium name="NCBI Genome Project"/>
        </authorList>
    </citation>
    <scope>NUCLEOTIDE SEQUENCE</scope>
    <source>
        <strain evidence="4">CBS 781.70</strain>
    </source>
</reference>
<name>A0A6G1FWJ5_9PEZI</name>
<reference evidence="2 4" key="1">
    <citation type="submission" date="2020-01" db="EMBL/GenBank/DDBJ databases">
        <authorList>
            <consortium name="DOE Joint Genome Institute"/>
            <person name="Haridas S."/>
            <person name="Albert R."/>
            <person name="Binder M."/>
            <person name="Bloem J."/>
            <person name="Labutti K."/>
            <person name="Salamov A."/>
            <person name="Andreopoulos B."/>
            <person name="Baker S.E."/>
            <person name="Barry K."/>
            <person name="Bills G."/>
            <person name="Bluhm B.H."/>
            <person name="Cannon C."/>
            <person name="Castanera R."/>
            <person name="Culley D.E."/>
            <person name="Daum C."/>
            <person name="Ezra D."/>
            <person name="Gonzalez J.B."/>
            <person name="Henrissat B."/>
            <person name="Kuo A."/>
            <person name="Liang C."/>
            <person name="Lipzen A."/>
            <person name="Lutzoni F."/>
            <person name="Magnuson J."/>
            <person name="Mondo S."/>
            <person name="Nolan M."/>
            <person name="Ohm R."/>
            <person name="Pangilinan J."/>
            <person name="Park H.-J."/>
            <person name="Ramirez L."/>
            <person name="Alfaro M."/>
            <person name="Sun H."/>
            <person name="Tritt A."/>
            <person name="Yoshinaga Y."/>
            <person name="Zwiers L.-H."/>
            <person name="Turgeon B.G."/>
            <person name="Goodwin S.B."/>
            <person name="Spatafora J.W."/>
            <person name="Crous P.W."/>
            <person name="Grigoriev I.V."/>
        </authorList>
    </citation>
    <scope>NUCLEOTIDE SEQUENCE</scope>
    <source>
        <strain evidence="2 4">CBS 781.70</strain>
    </source>
</reference>
<dbReference type="RefSeq" id="XP_033531703.1">
    <property type="nucleotide sequence ID" value="XM_033673830.1"/>
</dbReference>
<proteinExistence type="predicted"/>
<gene>
    <name evidence="2 4" type="ORF">P152DRAFT_139115</name>
</gene>
<feature type="transmembrane region" description="Helical" evidence="1">
    <location>
        <begin position="21"/>
        <end position="40"/>
    </location>
</feature>
<reference evidence="4" key="3">
    <citation type="submission" date="2025-04" db="UniProtKB">
        <authorList>
            <consortium name="RefSeq"/>
        </authorList>
    </citation>
    <scope>IDENTIFICATION</scope>
    <source>
        <strain evidence="4">CBS 781.70</strain>
    </source>
</reference>
<keyword evidence="1" id="KW-0472">Membrane</keyword>
<evidence type="ECO:0000313" key="3">
    <source>
        <dbReference type="Proteomes" id="UP000504638"/>
    </source>
</evidence>
<dbReference type="EMBL" id="ML975168">
    <property type="protein sequence ID" value="KAF1810072.1"/>
    <property type="molecule type" value="Genomic_DNA"/>
</dbReference>
<accession>A0A6G1FWJ5</accession>
<dbReference type="GeneID" id="54414400"/>
<keyword evidence="1" id="KW-1133">Transmembrane helix</keyword>
<organism evidence="2">
    <name type="scientific">Eremomyces bilateralis CBS 781.70</name>
    <dbReference type="NCBI Taxonomy" id="1392243"/>
    <lineage>
        <taxon>Eukaryota</taxon>
        <taxon>Fungi</taxon>
        <taxon>Dikarya</taxon>
        <taxon>Ascomycota</taxon>
        <taxon>Pezizomycotina</taxon>
        <taxon>Dothideomycetes</taxon>
        <taxon>Dothideomycetes incertae sedis</taxon>
        <taxon>Eremomycetales</taxon>
        <taxon>Eremomycetaceae</taxon>
        <taxon>Eremomyces</taxon>
    </lineage>
</organism>
<evidence type="ECO:0000256" key="1">
    <source>
        <dbReference type="SAM" id="Phobius"/>
    </source>
</evidence>
<evidence type="ECO:0000313" key="2">
    <source>
        <dbReference type="EMBL" id="KAF1810072.1"/>
    </source>
</evidence>